<dbReference type="AlphaFoldDB" id="A0A084AEH4"/>
<gene>
    <name evidence="2" type="ORF">U725_00025</name>
</gene>
<evidence type="ECO:0000313" key="2">
    <source>
        <dbReference type="EMBL" id="KEY63703.1"/>
    </source>
</evidence>
<feature type="transmembrane region" description="Helical" evidence="1">
    <location>
        <begin position="51"/>
        <end position="72"/>
    </location>
</feature>
<comment type="caution">
    <text evidence="2">The sequence shown here is derived from an EMBL/GenBank/DDBJ whole genome shotgun (WGS) entry which is preliminary data.</text>
</comment>
<keyword evidence="1" id="KW-1133">Transmembrane helix</keyword>
<proteinExistence type="predicted"/>
<dbReference type="Proteomes" id="UP000028401">
    <property type="component" value="Unassembled WGS sequence"/>
</dbReference>
<organism evidence="2 3">
    <name type="scientific">Lactococcus cremoris subsp. cremoris GE214</name>
    <dbReference type="NCBI Taxonomy" id="1415168"/>
    <lineage>
        <taxon>Bacteria</taxon>
        <taxon>Bacillati</taxon>
        <taxon>Bacillota</taxon>
        <taxon>Bacilli</taxon>
        <taxon>Lactobacillales</taxon>
        <taxon>Streptococcaceae</taxon>
        <taxon>Lactococcus</taxon>
        <taxon>Lactococcus cremoris subsp. cremoris</taxon>
    </lineage>
</organism>
<name>A0A084AEH4_LACLC</name>
<protein>
    <submittedName>
        <fullName evidence="2">Putative membrane protein</fullName>
    </submittedName>
</protein>
<dbReference type="PATRIC" id="fig|1415168.3.peg.29"/>
<feature type="transmembrane region" description="Helical" evidence="1">
    <location>
        <begin position="7"/>
        <end position="31"/>
    </location>
</feature>
<keyword evidence="1" id="KW-0812">Transmembrane</keyword>
<sequence>MNQTSTLFSFGIVGTLILLAWYVLIVVQAFLGYGTAYRKAKTNGDNGLSLFGWLIVYCSLASLVPYLGIHLWKKIKTLTKNRRFFLL</sequence>
<dbReference type="RefSeq" id="WP_042747522.1">
    <property type="nucleotide sequence ID" value="NZ_AZSI01000002.1"/>
</dbReference>
<keyword evidence="1" id="KW-0472">Membrane</keyword>
<evidence type="ECO:0000313" key="3">
    <source>
        <dbReference type="Proteomes" id="UP000028401"/>
    </source>
</evidence>
<accession>A0A084AEH4</accession>
<dbReference type="EMBL" id="AZSI01000002">
    <property type="protein sequence ID" value="KEY63703.1"/>
    <property type="molecule type" value="Genomic_DNA"/>
</dbReference>
<evidence type="ECO:0000256" key="1">
    <source>
        <dbReference type="SAM" id="Phobius"/>
    </source>
</evidence>
<reference evidence="2 3" key="1">
    <citation type="submission" date="2014-06" db="EMBL/GenBank/DDBJ databases">
        <title>Draft genome sequence of the putrescine producing strain Lactococcus lactis subsp cremoris GE214.</title>
        <authorList>
            <person name="Ladero V."/>
            <person name="Linares D.M."/>
            <person name="del Rio B."/>
            <person name="Mayo B."/>
            <person name="Martin M.C."/>
            <person name="Fernandez M."/>
            <person name="Alvarez M.A."/>
        </authorList>
    </citation>
    <scope>NUCLEOTIDE SEQUENCE [LARGE SCALE GENOMIC DNA]</scope>
    <source>
        <strain evidence="2 3">GE214</strain>
    </source>
</reference>